<dbReference type="PROSITE" id="PS51257">
    <property type="entry name" value="PROKAR_LIPOPROTEIN"/>
    <property type="match status" value="1"/>
</dbReference>
<comment type="caution">
    <text evidence="6">The sequence shown here is derived from an EMBL/GenBank/DDBJ whole genome shotgun (WGS) entry which is preliminary data.</text>
</comment>
<evidence type="ECO:0000256" key="1">
    <source>
        <dbReference type="ARBA" id="ARBA00010088"/>
    </source>
</evidence>
<evidence type="ECO:0000256" key="3">
    <source>
        <dbReference type="ARBA" id="ARBA00022801"/>
    </source>
</evidence>
<proteinExistence type="inferred from homology"/>
<evidence type="ECO:0000259" key="5">
    <source>
        <dbReference type="Pfam" id="PF08386"/>
    </source>
</evidence>
<evidence type="ECO:0000256" key="4">
    <source>
        <dbReference type="SAM" id="SignalP"/>
    </source>
</evidence>
<organism evidence="6 7">
    <name type="scientific">Streptomyces ehimensis</name>
    <dbReference type="NCBI Taxonomy" id="68195"/>
    <lineage>
        <taxon>Bacteria</taxon>
        <taxon>Bacillati</taxon>
        <taxon>Actinomycetota</taxon>
        <taxon>Actinomycetes</taxon>
        <taxon>Kitasatosporales</taxon>
        <taxon>Streptomycetaceae</taxon>
        <taxon>Streptomyces</taxon>
    </lineage>
</organism>
<dbReference type="Pfam" id="PF08386">
    <property type="entry name" value="Abhydrolase_4"/>
    <property type="match status" value="1"/>
</dbReference>
<feature type="domain" description="Peptidase S33 tripeptidyl aminopeptidase-like C-terminal" evidence="5">
    <location>
        <begin position="404"/>
        <end position="499"/>
    </location>
</feature>
<keyword evidence="3 6" id="KW-0378">Hydrolase</keyword>
<name>A0ABV9BIW0_9ACTN</name>
<dbReference type="PANTHER" id="PTHR43248">
    <property type="entry name" value="2-SUCCINYL-6-HYDROXY-2,4-CYCLOHEXADIENE-1-CARBOXYLATE SYNTHASE"/>
    <property type="match status" value="1"/>
</dbReference>
<dbReference type="SUPFAM" id="SSF53474">
    <property type="entry name" value="alpha/beta-Hydrolases"/>
    <property type="match status" value="1"/>
</dbReference>
<protein>
    <submittedName>
        <fullName evidence="6">Alpha/beta hydrolase</fullName>
    </submittedName>
</protein>
<dbReference type="RefSeq" id="WP_417922872.1">
    <property type="nucleotide sequence ID" value="NZ_JBHSFS010000005.1"/>
</dbReference>
<evidence type="ECO:0000313" key="7">
    <source>
        <dbReference type="Proteomes" id="UP001595990"/>
    </source>
</evidence>
<dbReference type="InterPro" id="IPR051601">
    <property type="entry name" value="Serine_prot/Carboxylest_S33"/>
</dbReference>
<evidence type="ECO:0000313" key="6">
    <source>
        <dbReference type="EMBL" id="MFC4514000.1"/>
    </source>
</evidence>
<gene>
    <name evidence="6" type="ORF">ACFPEN_13725</name>
</gene>
<evidence type="ECO:0000256" key="2">
    <source>
        <dbReference type="ARBA" id="ARBA00022729"/>
    </source>
</evidence>
<comment type="similarity">
    <text evidence="1">Belongs to the peptidase S33 family.</text>
</comment>
<keyword evidence="7" id="KW-1185">Reference proteome</keyword>
<dbReference type="PANTHER" id="PTHR43248:SF29">
    <property type="entry name" value="TRIPEPTIDYL AMINOPEPTIDASE"/>
    <property type="match status" value="1"/>
</dbReference>
<dbReference type="GO" id="GO:0016787">
    <property type="term" value="F:hydrolase activity"/>
    <property type="evidence" value="ECO:0007669"/>
    <property type="project" value="UniProtKB-KW"/>
</dbReference>
<dbReference type="InterPro" id="IPR029058">
    <property type="entry name" value="AB_hydrolase_fold"/>
</dbReference>
<dbReference type="InterPro" id="IPR013595">
    <property type="entry name" value="Pept_S33_TAP-like_C"/>
</dbReference>
<accession>A0ABV9BIW0</accession>
<feature type="chain" id="PRO_5045062584" evidence="4">
    <location>
        <begin position="35"/>
        <end position="500"/>
    </location>
</feature>
<dbReference type="Gene3D" id="3.40.50.1820">
    <property type="entry name" value="alpha/beta hydrolase"/>
    <property type="match status" value="1"/>
</dbReference>
<keyword evidence="2 4" id="KW-0732">Signal</keyword>
<feature type="signal peptide" evidence="4">
    <location>
        <begin position="1"/>
        <end position="34"/>
    </location>
</feature>
<dbReference type="EMBL" id="JBHSFS010000005">
    <property type="protein sequence ID" value="MFC4514000.1"/>
    <property type="molecule type" value="Genomic_DNA"/>
</dbReference>
<sequence length="500" mass="53537">MSMTSRKAPAPVLALAACAAGVVATLAATPAAQAAPAAAAKPPALAWAPCADAPTRECADLSVPLDYRDPKGRSVSLAVSRLRSDRPEARRGTLLLIPGGPGGSGRDWLGRVGERLREETRGVYDIVSFDPRGVGGSTRADCGLDRGDLEITKIRPWPAPGGDISGSIAAARRVAESCARVGGALIRSFSTANEARDIDRIRQALGERKLSAWGVSYGTYVGSVYAQKYPDRVDRLVLDSSLDPDPSRVGRGWTANIAVATEDRFPDFARWAADPARDARHRVAERPEDVRPSVLALAERLDRVPERGPDGTQQLTGNRLRARLQMALYDDKAFPALAELIVSARAAGEAAPPAAEPAYGSPEEAATLLGVLCNDVRWPRSPASYERAVAVDRLRYPLTAGMPANVMPCAFWKNDTAEKPVRITDEGPSNILMVQNLRDPATPHSGALRMRESLGERARMVSVDSGGHGAYLRRGNACGDRIVTAFLTTGERPERDVLCR</sequence>
<dbReference type="Proteomes" id="UP001595990">
    <property type="component" value="Unassembled WGS sequence"/>
</dbReference>
<reference evidence="7" key="1">
    <citation type="journal article" date="2019" name="Int. J. Syst. Evol. Microbiol.">
        <title>The Global Catalogue of Microorganisms (GCM) 10K type strain sequencing project: providing services to taxonomists for standard genome sequencing and annotation.</title>
        <authorList>
            <consortium name="The Broad Institute Genomics Platform"/>
            <consortium name="The Broad Institute Genome Sequencing Center for Infectious Disease"/>
            <person name="Wu L."/>
            <person name="Ma J."/>
        </authorList>
    </citation>
    <scope>NUCLEOTIDE SEQUENCE [LARGE SCALE GENOMIC DNA]</scope>
    <source>
        <strain evidence="7">CECT 8064</strain>
    </source>
</reference>